<dbReference type="EMBL" id="CAUYUJ010011046">
    <property type="protein sequence ID" value="CAK0830832.1"/>
    <property type="molecule type" value="Genomic_DNA"/>
</dbReference>
<dbReference type="PANTHER" id="PTHR43016">
    <property type="entry name" value="PRESEQUENCE PROTEASE"/>
    <property type="match status" value="1"/>
</dbReference>
<dbReference type="Gene3D" id="3.30.830.10">
    <property type="entry name" value="Metalloenzyme, LuxS/M16 peptidase-like"/>
    <property type="match status" value="1"/>
</dbReference>
<evidence type="ECO:0000313" key="2">
    <source>
        <dbReference type="EMBL" id="CAK0830832.1"/>
    </source>
</evidence>
<accession>A0ABN9SFK2</accession>
<evidence type="ECO:0000256" key="1">
    <source>
        <dbReference type="SAM" id="MobiDB-lite"/>
    </source>
</evidence>
<evidence type="ECO:0000313" key="3">
    <source>
        <dbReference type="Proteomes" id="UP001189429"/>
    </source>
</evidence>
<gene>
    <name evidence="2" type="ORF">PCOR1329_LOCUS29347</name>
</gene>
<comment type="caution">
    <text evidence="2">The sequence shown here is derived from an EMBL/GenBank/DDBJ whole genome shotgun (WGS) entry which is preliminary data.</text>
</comment>
<sequence length="115" mass="12386">EEGDDDEGGDPGLLLWRACGGARASRCRRWAAPRRPPRGPGRSRTEQLPSVEGLQDLSVSLRRHSTHGTVVVLAKVGGPLCSAGMLFATEASDDKGLCHCLEHLCFMGSRLYQKG</sequence>
<dbReference type="PANTHER" id="PTHR43016:SF16">
    <property type="entry name" value="METALLOPROTEASE, PUTATIVE (AFU_ORTHOLOGUE AFUA_4G07610)-RELATED"/>
    <property type="match status" value="1"/>
</dbReference>
<keyword evidence="3" id="KW-1185">Reference proteome</keyword>
<proteinExistence type="predicted"/>
<organism evidence="2 3">
    <name type="scientific">Prorocentrum cordatum</name>
    <dbReference type="NCBI Taxonomy" id="2364126"/>
    <lineage>
        <taxon>Eukaryota</taxon>
        <taxon>Sar</taxon>
        <taxon>Alveolata</taxon>
        <taxon>Dinophyceae</taxon>
        <taxon>Prorocentrales</taxon>
        <taxon>Prorocentraceae</taxon>
        <taxon>Prorocentrum</taxon>
    </lineage>
</organism>
<reference evidence="2" key="1">
    <citation type="submission" date="2023-10" db="EMBL/GenBank/DDBJ databases">
        <authorList>
            <person name="Chen Y."/>
            <person name="Shah S."/>
            <person name="Dougan E. K."/>
            <person name="Thang M."/>
            <person name="Chan C."/>
        </authorList>
    </citation>
    <scope>NUCLEOTIDE SEQUENCE [LARGE SCALE GENOMIC DNA]</scope>
</reference>
<protein>
    <recommendedName>
        <fullName evidence="4">Peptidase M16 N-terminal domain-containing protein</fullName>
    </recommendedName>
</protein>
<feature type="region of interest" description="Disordered" evidence="1">
    <location>
        <begin position="30"/>
        <end position="51"/>
    </location>
</feature>
<name>A0ABN9SFK2_9DINO</name>
<feature type="non-terminal residue" evidence="2">
    <location>
        <position position="1"/>
    </location>
</feature>
<dbReference type="Proteomes" id="UP001189429">
    <property type="component" value="Unassembled WGS sequence"/>
</dbReference>
<evidence type="ECO:0008006" key="4">
    <source>
        <dbReference type="Google" id="ProtNLM"/>
    </source>
</evidence>